<evidence type="ECO:0000256" key="6">
    <source>
        <dbReference type="ARBA" id="ARBA00023125"/>
    </source>
</evidence>
<evidence type="ECO:0000256" key="4">
    <source>
        <dbReference type="ARBA" id="ARBA00022898"/>
    </source>
</evidence>
<dbReference type="STRING" id="212667.VFDL14_03375"/>
<dbReference type="Proteomes" id="UP000027219">
    <property type="component" value="Unassembled WGS sequence"/>
</dbReference>
<evidence type="ECO:0000256" key="2">
    <source>
        <dbReference type="ARBA" id="ARBA00022576"/>
    </source>
</evidence>
<dbReference type="EMBL" id="JFFR01000002">
    <property type="protein sequence ID" value="KDN29806.1"/>
    <property type="molecule type" value="Genomic_DNA"/>
</dbReference>
<dbReference type="InterPro" id="IPR004839">
    <property type="entry name" value="Aminotransferase_I/II_large"/>
</dbReference>
<dbReference type="InterPro" id="IPR015422">
    <property type="entry name" value="PyrdxlP-dep_Trfase_small"/>
</dbReference>
<dbReference type="InterPro" id="IPR036388">
    <property type="entry name" value="WH-like_DNA-bd_sf"/>
</dbReference>
<dbReference type="SUPFAM" id="SSF46785">
    <property type="entry name" value="Winged helix' DNA-binding domain"/>
    <property type="match status" value="1"/>
</dbReference>
<dbReference type="GO" id="GO:0030170">
    <property type="term" value="F:pyridoxal phosphate binding"/>
    <property type="evidence" value="ECO:0007669"/>
    <property type="project" value="InterPro"/>
</dbReference>
<dbReference type="RefSeq" id="WP_032548731.1">
    <property type="nucleotide sequence ID" value="NZ_JFFR01000002.1"/>
</dbReference>
<dbReference type="InterPro" id="IPR015424">
    <property type="entry name" value="PyrdxlP-dep_Trfase"/>
</dbReference>
<name>A0A066UQU9_9VIBR</name>
<dbReference type="OrthoDB" id="9804020at2"/>
<evidence type="ECO:0000259" key="8">
    <source>
        <dbReference type="PROSITE" id="PS50949"/>
    </source>
</evidence>
<comment type="caution">
    <text evidence="9">The sequence shown here is derived from an EMBL/GenBank/DDBJ whole genome shotgun (WGS) entry which is preliminary data.</text>
</comment>
<dbReference type="Gene3D" id="3.40.640.10">
    <property type="entry name" value="Type I PLP-dependent aspartate aminotransferase-like (Major domain)"/>
    <property type="match status" value="1"/>
</dbReference>
<protein>
    <submittedName>
        <fullName evidence="9">GntR family transcriptional regulator</fullName>
    </submittedName>
</protein>
<dbReference type="GO" id="GO:0008483">
    <property type="term" value="F:transaminase activity"/>
    <property type="evidence" value="ECO:0007669"/>
    <property type="project" value="UniProtKB-KW"/>
</dbReference>
<dbReference type="FunFam" id="3.40.640.10:FF:000023">
    <property type="entry name" value="Transcriptional regulator, GntR family"/>
    <property type="match status" value="1"/>
</dbReference>
<dbReference type="SMART" id="SM00345">
    <property type="entry name" value="HTH_GNTR"/>
    <property type="match status" value="1"/>
</dbReference>
<evidence type="ECO:0000313" key="10">
    <source>
        <dbReference type="Proteomes" id="UP000027219"/>
    </source>
</evidence>
<dbReference type="InterPro" id="IPR036390">
    <property type="entry name" value="WH_DNA-bd_sf"/>
</dbReference>
<organism evidence="9 10">
    <name type="scientific">Vibrio fortis</name>
    <dbReference type="NCBI Taxonomy" id="212667"/>
    <lineage>
        <taxon>Bacteria</taxon>
        <taxon>Pseudomonadati</taxon>
        <taxon>Pseudomonadota</taxon>
        <taxon>Gammaproteobacteria</taxon>
        <taxon>Vibrionales</taxon>
        <taxon>Vibrionaceae</taxon>
        <taxon>Vibrio</taxon>
    </lineage>
</organism>
<keyword evidence="10" id="KW-1185">Reference proteome</keyword>
<dbReference type="Pfam" id="PF00155">
    <property type="entry name" value="Aminotran_1_2"/>
    <property type="match status" value="1"/>
</dbReference>
<dbReference type="GO" id="GO:0003700">
    <property type="term" value="F:DNA-binding transcription factor activity"/>
    <property type="evidence" value="ECO:0007669"/>
    <property type="project" value="InterPro"/>
</dbReference>
<evidence type="ECO:0000256" key="5">
    <source>
        <dbReference type="ARBA" id="ARBA00023015"/>
    </source>
</evidence>
<keyword evidence="7" id="KW-0804">Transcription</keyword>
<keyword evidence="3" id="KW-0808">Transferase</keyword>
<dbReference type="InterPro" id="IPR015421">
    <property type="entry name" value="PyrdxlP-dep_Trfase_major"/>
</dbReference>
<dbReference type="PROSITE" id="PS50949">
    <property type="entry name" value="HTH_GNTR"/>
    <property type="match status" value="1"/>
</dbReference>
<keyword evidence="2" id="KW-0032">Aminotransferase</keyword>
<feature type="domain" description="HTH gntR-type" evidence="8">
    <location>
        <begin position="1"/>
        <end position="69"/>
    </location>
</feature>
<keyword evidence="6" id="KW-0238">DNA-binding</keyword>
<evidence type="ECO:0000256" key="7">
    <source>
        <dbReference type="ARBA" id="ARBA00023163"/>
    </source>
</evidence>
<evidence type="ECO:0000313" key="9">
    <source>
        <dbReference type="EMBL" id="KDN29806.1"/>
    </source>
</evidence>
<dbReference type="CDD" id="cd07377">
    <property type="entry name" value="WHTH_GntR"/>
    <property type="match status" value="1"/>
</dbReference>
<evidence type="ECO:0000256" key="1">
    <source>
        <dbReference type="ARBA" id="ARBA00005384"/>
    </source>
</evidence>
<sequence>MARYEELAKDIRTQIANNTWRSGEKIPSVRMSCRNYKVSNSTVLQAYQLLESEGWIIAKPQSGYFVAPKIESLVTLPEVSEPKRAINDRLFDFLTSSSAEGVVPFGSAFPDPDLFPLPVLTRNLASAGRKMTGASVINNLPPGSESLRRQIAQRYLQQGIVVSHQDIVITSGAMEALNLSLQTVTKPGDTVVIEAPAFYGALQAVERLGLNAVEVEVCPKDGLNITAFKQALIDHDVKACWLMTTFQNPTGTCLSDKSKTELVAIAREHQALIIEDDVYADLYYEGEKPKPLKAYDTNDSVLLCGSYSKSLCPGYRVGWVVNARYHNQIQKQQLLSTLSSSAPVQLGVAHFLTHESYDNHLRKLRKHLQSRKQEFIEAVTEYFPISIELEEPQGGYFIWIRFPESFDSHKLYKQAMEKGISIASGDLFSESDMVSHAIRLNFSHELTQERRSALKTVGQLAHQLLRQS</sequence>
<dbReference type="Pfam" id="PF00392">
    <property type="entry name" value="GntR"/>
    <property type="match status" value="1"/>
</dbReference>
<dbReference type="InterPro" id="IPR000524">
    <property type="entry name" value="Tscrpt_reg_HTH_GntR"/>
</dbReference>
<dbReference type="PANTHER" id="PTHR46577">
    <property type="entry name" value="HTH-TYPE TRANSCRIPTIONAL REGULATORY PROTEIN GABR"/>
    <property type="match status" value="1"/>
</dbReference>
<gene>
    <name evidence="9" type="ORF">VFDL14_03375</name>
</gene>
<evidence type="ECO:0000256" key="3">
    <source>
        <dbReference type="ARBA" id="ARBA00022679"/>
    </source>
</evidence>
<dbReference type="Gene3D" id="1.10.10.10">
    <property type="entry name" value="Winged helix-like DNA-binding domain superfamily/Winged helix DNA-binding domain"/>
    <property type="match status" value="1"/>
</dbReference>
<dbReference type="GO" id="GO:0003677">
    <property type="term" value="F:DNA binding"/>
    <property type="evidence" value="ECO:0007669"/>
    <property type="project" value="UniProtKB-KW"/>
</dbReference>
<dbReference type="AlphaFoldDB" id="A0A066UQU9"/>
<accession>A0A066UQU9</accession>
<dbReference type="InterPro" id="IPR051446">
    <property type="entry name" value="HTH_trans_reg/aminotransferase"/>
</dbReference>
<reference evidence="9 10" key="1">
    <citation type="submission" date="2014-02" db="EMBL/GenBank/DDBJ databases">
        <title>Vibrio fortis Dalian14 Genome Sequencing.</title>
        <authorList>
            <person name="Wang Y."/>
            <person name="Song L."/>
            <person name="Liu G."/>
            <person name="Ding J."/>
        </authorList>
    </citation>
    <scope>NUCLEOTIDE SEQUENCE [LARGE SCALE GENOMIC DNA]</scope>
    <source>
        <strain evidence="9 10">Dalian14</strain>
    </source>
</reference>
<comment type="similarity">
    <text evidence="1">In the C-terminal section; belongs to the class-I pyridoxal-phosphate-dependent aminotransferase family.</text>
</comment>
<keyword evidence="4" id="KW-0663">Pyridoxal phosphate</keyword>
<dbReference type="SUPFAM" id="SSF53383">
    <property type="entry name" value="PLP-dependent transferases"/>
    <property type="match status" value="1"/>
</dbReference>
<proteinExistence type="inferred from homology"/>
<dbReference type="Gene3D" id="3.90.1150.10">
    <property type="entry name" value="Aspartate Aminotransferase, domain 1"/>
    <property type="match status" value="1"/>
</dbReference>
<keyword evidence="5" id="KW-0805">Transcription regulation</keyword>
<dbReference type="CDD" id="cd00609">
    <property type="entry name" value="AAT_like"/>
    <property type="match status" value="1"/>
</dbReference>
<dbReference type="PANTHER" id="PTHR46577:SF2">
    <property type="entry name" value="TRANSCRIPTIONAL REGULATORY PROTEIN"/>
    <property type="match status" value="1"/>
</dbReference>